<evidence type="ECO:0000313" key="2">
    <source>
        <dbReference type="Proteomes" id="UP000614410"/>
    </source>
</evidence>
<dbReference type="Gene3D" id="3.20.20.70">
    <property type="entry name" value="Aldolase class I"/>
    <property type="match status" value="1"/>
</dbReference>
<dbReference type="EMBL" id="JAEKNN010000034">
    <property type="protein sequence ID" value="MBJ7609305.1"/>
    <property type="molecule type" value="Genomic_DNA"/>
</dbReference>
<organism evidence="1 2">
    <name type="scientific">Candidatus Amunia macphersoniae</name>
    <dbReference type="NCBI Taxonomy" id="3127014"/>
    <lineage>
        <taxon>Bacteria</taxon>
        <taxon>Bacillati</taxon>
        <taxon>Candidatus Dormiibacterota</taxon>
        <taxon>Candidatus Dormibacteria</taxon>
        <taxon>Candidatus Aeolococcales</taxon>
        <taxon>Candidatus Aeolococcaceae</taxon>
        <taxon>Candidatus Amunia</taxon>
    </lineage>
</organism>
<dbReference type="AlphaFoldDB" id="A0A934NG04"/>
<reference evidence="1 2" key="1">
    <citation type="submission" date="2020-10" db="EMBL/GenBank/DDBJ databases">
        <title>Ca. Dormibacterota MAGs.</title>
        <authorList>
            <person name="Montgomery K."/>
        </authorList>
    </citation>
    <scope>NUCLEOTIDE SEQUENCE [LARGE SCALE GENOMIC DNA]</scope>
    <source>
        <strain evidence="1">Mitchell_Peninsula_5</strain>
    </source>
</reference>
<sequence>MGPTPGRPAGRPFEYAEKWPWWTGTTVTGFGRGQSADAVSVPVIAAGGVVDGRGVAAVLTLGAAGVELGTAFLFCAESGASEVWRQALRKFPSVVSDAYTGRAARGARTPFVDQLIAGSPPAPYELQRALTADFRRLDGCGWCLGGQAATHAREIPAAELLSVIVEETSAASEMLR</sequence>
<dbReference type="GO" id="GO:0018580">
    <property type="term" value="F:nitronate monooxygenase activity"/>
    <property type="evidence" value="ECO:0007669"/>
    <property type="project" value="TreeGrafter"/>
</dbReference>
<dbReference type="InterPro" id="IPR013785">
    <property type="entry name" value="Aldolase_TIM"/>
</dbReference>
<keyword evidence="1" id="KW-0560">Oxidoreductase</keyword>
<proteinExistence type="predicted"/>
<gene>
    <name evidence="1" type="ORF">JF887_07720</name>
</gene>
<evidence type="ECO:0000313" key="1">
    <source>
        <dbReference type="EMBL" id="MBJ7609305.1"/>
    </source>
</evidence>
<dbReference type="PANTHER" id="PTHR42747">
    <property type="entry name" value="NITRONATE MONOOXYGENASE-RELATED"/>
    <property type="match status" value="1"/>
</dbReference>
<dbReference type="Proteomes" id="UP000614410">
    <property type="component" value="Unassembled WGS sequence"/>
</dbReference>
<keyword evidence="1" id="KW-0503">Monooxygenase</keyword>
<protein>
    <submittedName>
        <fullName evidence="1">Nitronate monooxygenase</fullName>
    </submittedName>
</protein>
<dbReference type="Pfam" id="PF03060">
    <property type="entry name" value="NMO"/>
    <property type="match status" value="1"/>
</dbReference>
<dbReference type="PANTHER" id="PTHR42747:SF3">
    <property type="entry name" value="NITRONATE MONOOXYGENASE-RELATED"/>
    <property type="match status" value="1"/>
</dbReference>
<dbReference type="SUPFAM" id="SSF51412">
    <property type="entry name" value="Inosine monophosphate dehydrogenase (IMPDH)"/>
    <property type="match status" value="1"/>
</dbReference>
<name>A0A934NG04_9BACT</name>
<comment type="caution">
    <text evidence="1">The sequence shown here is derived from an EMBL/GenBank/DDBJ whole genome shotgun (WGS) entry which is preliminary data.</text>
</comment>
<accession>A0A934NG04</accession>